<keyword evidence="8 10" id="KW-0472">Membrane</keyword>
<dbReference type="SUPFAM" id="SSF90123">
    <property type="entry name" value="ABC transporter transmembrane region"/>
    <property type="match status" value="1"/>
</dbReference>
<feature type="transmembrane region" description="Helical" evidence="10">
    <location>
        <begin position="484"/>
        <end position="508"/>
    </location>
</feature>
<feature type="transmembrane region" description="Helical" evidence="10">
    <location>
        <begin position="347"/>
        <end position="366"/>
    </location>
</feature>
<feature type="domain" description="Peptidase C39" evidence="13">
    <location>
        <begin position="77"/>
        <end position="199"/>
    </location>
</feature>
<dbReference type="GO" id="GO:0034040">
    <property type="term" value="F:ATPase-coupled lipid transmembrane transporter activity"/>
    <property type="evidence" value="ECO:0007669"/>
    <property type="project" value="TreeGrafter"/>
</dbReference>
<dbReference type="PROSITE" id="PS50990">
    <property type="entry name" value="PEPTIDASE_C39"/>
    <property type="match status" value="1"/>
</dbReference>
<keyword evidence="3" id="KW-1003">Cell membrane</keyword>
<keyword evidence="5" id="KW-0547">Nucleotide-binding</keyword>
<keyword evidence="6" id="KW-0067">ATP-binding</keyword>
<feature type="transmembrane region" description="Helical" evidence="10">
    <location>
        <begin position="449"/>
        <end position="478"/>
    </location>
</feature>
<feature type="domain" description="ABC transmembrane type-1" evidence="12">
    <location>
        <begin position="235"/>
        <end position="513"/>
    </location>
</feature>
<evidence type="ECO:0000256" key="3">
    <source>
        <dbReference type="ARBA" id="ARBA00022475"/>
    </source>
</evidence>
<dbReference type="InterPro" id="IPR011527">
    <property type="entry name" value="ABC1_TM_dom"/>
</dbReference>
<dbReference type="GO" id="GO:0140359">
    <property type="term" value="F:ABC-type transporter activity"/>
    <property type="evidence" value="ECO:0007669"/>
    <property type="project" value="InterPro"/>
</dbReference>
<feature type="compositionally biased region" description="Low complexity" evidence="9">
    <location>
        <begin position="39"/>
        <end position="66"/>
    </location>
</feature>
<dbReference type="STRING" id="643562.Daes_0897"/>
<keyword evidence="4 10" id="KW-0812">Transmembrane</keyword>
<dbReference type="InterPro" id="IPR036640">
    <property type="entry name" value="ABC1_TM_sf"/>
</dbReference>
<evidence type="ECO:0000256" key="1">
    <source>
        <dbReference type="ARBA" id="ARBA00004651"/>
    </source>
</evidence>
<evidence type="ECO:0000259" key="13">
    <source>
        <dbReference type="PROSITE" id="PS50990"/>
    </source>
</evidence>
<dbReference type="InterPro" id="IPR017871">
    <property type="entry name" value="ABC_transporter-like_CS"/>
</dbReference>
<evidence type="ECO:0000256" key="2">
    <source>
        <dbReference type="ARBA" id="ARBA00022448"/>
    </source>
</evidence>
<dbReference type="InterPro" id="IPR017750">
    <property type="entry name" value="ATPase_T1SS"/>
</dbReference>
<evidence type="ECO:0000256" key="6">
    <source>
        <dbReference type="ARBA" id="ARBA00022840"/>
    </source>
</evidence>
<organism evidence="14 15">
    <name type="scientific">Pseudodesulfovibrio aespoeensis (strain ATCC 700646 / DSM 10631 / Aspo-2)</name>
    <name type="common">Desulfovibrio aespoeensis</name>
    <dbReference type="NCBI Taxonomy" id="643562"/>
    <lineage>
        <taxon>Bacteria</taxon>
        <taxon>Pseudomonadati</taxon>
        <taxon>Thermodesulfobacteriota</taxon>
        <taxon>Desulfovibrionia</taxon>
        <taxon>Desulfovibrionales</taxon>
        <taxon>Desulfovibrionaceae</taxon>
    </lineage>
</organism>
<feature type="transmembrane region" description="Helical" evidence="10">
    <location>
        <begin position="372"/>
        <end position="392"/>
    </location>
</feature>
<feature type="compositionally biased region" description="Basic and acidic residues" evidence="9">
    <location>
        <begin position="21"/>
        <end position="37"/>
    </location>
</feature>
<evidence type="ECO:0000256" key="4">
    <source>
        <dbReference type="ARBA" id="ARBA00022692"/>
    </source>
</evidence>
<dbReference type="GO" id="GO:0005886">
    <property type="term" value="C:plasma membrane"/>
    <property type="evidence" value="ECO:0007669"/>
    <property type="project" value="UniProtKB-SubCell"/>
</dbReference>
<dbReference type="GO" id="GO:0016887">
    <property type="term" value="F:ATP hydrolysis activity"/>
    <property type="evidence" value="ECO:0007669"/>
    <property type="project" value="InterPro"/>
</dbReference>
<dbReference type="Gene3D" id="1.20.1560.10">
    <property type="entry name" value="ABC transporter type 1, transmembrane domain"/>
    <property type="match status" value="1"/>
</dbReference>
<dbReference type="Pfam" id="PF03412">
    <property type="entry name" value="Peptidase_C39"/>
    <property type="match status" value="1"/>
</dbReference>
<gene>
    <name evidence="14" type="ordered locus">Daes_0897</name>
</gene>
<feature type="transmembrane region" description="Helical" evidence="10">
    <location>
        <begin position="235"/>
        <end position="257"/>
    </location>
</feature>
<comment type="subcellular location">
    <subcellularLocation>
        <location evidence="1">Cell membrane</location>
        <topology evidence="1">Multi-pass membrane protein</topology>
    </subcellularLocation>
</comment>
<dbReference type="PROSITE" id="PS00211">
    <property type="entry name" value="ABC_TRANSPORTER_1"/>
    <property type="match status" value="1"/>
</dbReference>
<dbReference type="PANTHER" id="PTHR24221">
    <property type="entry name" value="ATP-BINDING CASSETTE SUB-FAMILY B"/>
    <property type="match status" value="1"/>
</dbReference>
<dbReference type="Gene3D" id="3.90.70.10">
    <property type="entry name" value="Cysteine proteinases"/>
    <property type="match status" value="1"/>
</dbReference>
<dbReference type="SMART" id="SM00382">
    <property type="entry name" value="AAA"/>
    <property type="match status" value="1"/>
</dbReference>
<dbReference type="InterPro" id="IPR003593">
    <property type="entry name" value="AAA+_ATPase"/>
</dbReference>
<evidence type="ECO:0000313" key="15">
    <source>
        <dbReference type="Proteomes" id="UP000002191"/>
    </source>
</evidence>
<dbReference type="CDD" id="cd18587">
    <property type="entry name" value="ABC_6TM_LapB_like"/>
    <property type="match status" value="1"/>
</dbReference>
<dbReference type="GO" id="GO:0008233">
    <property type="term" value="F:peptidase activity"/>
    <property type="evidence" value="ECO:0007669"/>
    <property type="project" value="InterPro"/>
</dbReference>
<dbReference type="PROSITE" id="PS50929">
    <property type="entry name" value="ABC_TM1F"/>
    <property type="match status" value="1"/>
</dbReference>
<dbReference type="Gene3D" id="3.40.50.300">
    <property type="entry name" value="P-loop containing nucleotide triphosphate hydrolases"/>
    <property type="match status" value="1"/>
</dbReference>
<dbReference type="NCBIfam" id="TIGR03375">
    <property type="entry name" value="type_I_sec_LssB"/>
    <property type="match status" value="1"/>
</dbReference>
<keyword evidence="2" id="KW-0813">Transport</keyword>
<dbReference type="Pfam" id="PF00664">
    <property type="entry name" value="ABC_membrane"/>
    <property type="match status" value="1"/>
</dbReference>
<evidence type="ECO:0000256" key="7">
    <source>
        <dbReference type="ARBA" id="ARBA00022989"/>
    </source>
</evidence>
<evidence type="ECO:0000256" key="8">
    <source>
        <dbReference type="ARBA" id="ARBA00023136"/>
    </source>
</evidence>
<dbReference type="HOGENOM" id="CLU_000604_95_6_7"/>
<dbReference type="AlphaFoldDB" id="E6VRY1"/>
<dbReference type="InterPro" id="IPR039421">
    <property type="entry name" value="Type_1_exporter"/>
</dbReference>
<protein>
    <submittedName>
        <fullName evidence="14">Type I secretion system ATPase</fullName>
    </submittedName>
</protein>
<dbReference type="Proteomes" id="UP000002191">
    <property type="component" value="Chromosome"/>
</dbReference>
<evidence type="ECO:0000259" key="11">
    <source>
        <dbReference type="PROSITE" id="PS50893"/>
    </source>
</evidence>
<feature type="region of interest" description="Disordered" evidence="9">
    <location>
        <begin position="1"/>
        <end position="76"/>
    </location>
</feature>
<evidence type="ECO:0000313" key="14">
    <source>
        <dbReference type="EMBL" id="ADU61914.1"/>
    </source>
</evidence>
<reference evidence="14 15" key="2">
    <citation type="journal article" date="2014" name="Genome Announc.">
        <title>Complete Genome Sequence of the Subsurface, Mesophilic Sulfate-Reducing Bacterium Desulfovibrio aespoeensis Aspo-2.</title>
        <authorList>
            <person name="Pedersen K."/>
            <person name="Bengtsson A."/>
            <person name="Edlund J."/>
            <person name="Rabe L."/>
            <person name="Hazen T."/>
            <person name="Chakraborty R."/>
            <person name="Goodwin L."/>
            <person name="Shapiro N."/>
        </authorList>
    </citation>
    <scope>NUCLEOTIDE SEQUENCE [LARGE SCALE GENOMIC DNA]</scope>
    <source>
        <strain evidence="15">ATCC 700646 / DSM 10631 / Aspo-2</strain>
    </source>
</reference>
<evidence type="ECO:0000256" key="10">
    <source>
        <dbReference type="SAM" id="Phobius"/>
    </source>
</evidence>
<evidence type="ECO:0000256" key="5">
    <source>
        <dbReference type="ARBA" id="ARBA00022741"/>
    </source>
</evidence>
<dbReference type="EMBL" id="CP002431">
    <property type="protein sequence ID" value="ADU61914.1"/>
    <property type="molecule type" value="Genomic_DNA"/>
</dbReference>
<dbReference type="PROSITE" id="PS50893">
    <property type="entry name" value="ABC_TRANSPORTER_2"/>
    <property type="match status" value="1"/>
</dbReference>
<proteinExistence type="predicted"/>
<dbReference type="FunFam" id="3.40.50.300:FF:000299">
    <property type="entry name" value="ABC transporter ATP-binding protein/permease"/>
    <property type="match status" value="1"/>
</dbReference>
<feature type="domain" description="ABC transporter" evidence="11">
    <location>
        <begin position="547"/>
        <end position="782"/>
    </location>
</feature>
<keyword evidence="7 10" id="KW-1133">Transmembrane helix</keyword>
<feature type="transmembrane region" description="Helical" evidence="10">
    <location>
        <begin position="269"/>
        <end position="286"/>
    </location>
</feature>
<dbReference type="PANTHER" id="PTHR24221:SF248">
    <property type="entry name" value="ABC TRANSPORTER TRANSMEMBRANE REGION"/>
    <property type="match status" value="1"/>
</dbReference>
<name>E6VRY1_PSEA9</name>
<evidence type="ECO:0000256" key="9">
    <source>
        <dbReference type="SAM" id="MobiDB-lite"/>
    </source>
</evidence>
<keyword evidence="15" id="KW-1185">Reference proteome</keyword>
<dbReference type="CDD" id="cd03245">
    <property type="entry name" value="ABCC_bacteriocin_exporters"/>
    <property type="match status" value="1"/>
</dbReference>
<sequence length="782" mass="84910">MPSDDKKSPVNAGEGAQAARPDARPRPEPKGAPEASRKPAPQAAAQSAQPGDGPQPAAPSAGPAPDLTGDERLSPKDIDFQPPLVICLSIISRLMGKPVSSATLKAGIPQQEGIITAASIVRAAERIGITAKTVHRPGVRNITKLVLPCILLLRGGNACVLLDTGEDTARVMVPGHGMDETEMALSTLEEEYTGYAIFCHRKSTLDKRASALKLIRTKRWFWGVLLRFWPIYRHVIGASIMTNLIIVASPLFVMNVYDRVIPNNALDTLWALAIGIAIAYLFDFLLKNLRSYFVDVAGRNADVLIGSRIMQHLMSARLDHMPESAGAVANNVREFESLREFFSSSSLVALIDMPFLLLFIGVVHYIGGPLAWPIFVAVPVVILFGLFLQMPFQHIIESHYKESTQKNALLFEIVQGLETIKTSMAEGRMQARWENVVGMSALSNSRAKIMANLSVTFSVFITQMVSVAIIIIGVYLIAEGELTVGGLIACNILAGRAMAPLSAVAGLLSRFQQSRMALGALDMLMEMPSERPEDKETFHYGAIEPSMVLDNVSFSYPGTDKAVLSEVTLRLKPGDKVGIVGRTGAGKSTVGKLCVGLYQPVAGSVKVGDIDLRQMDVADLRRKVGYVSQDSLLFYGTLRDNIAFGLPEADDQSIKFAAEIAGVNDFVRDHPAGYGMMVGERGSSLSGGQRQAVCIARAILPDPEILIMDEPSSNMDNQSEYRFKAMLESYIKDKTLIVITHRHSMLDLVDRLVIMDKGRVVVDGPKQAVLDGLKSGKIKVSM</sequence>
<evidence type="ECO:0000259" key="12">
    <source>
        <dbReference type="PROSITE" id="PS50929"/>
    </source>
</evidence>
<dbReference type="GO" id="GO:0006508">
    <property type="term" value="P:proteolysis"/>
    <property type="evidence" value="ECO:0007669"/>
    <property type="project" value="InterPro"/>
</dbReference>
<accession>E6VRY1</accession>
<dbReference type="KEGG" id="das:Daes_0897"/>
<dbReference type="Pfam" id="PF00005">
    <property type="entry name" value="ABC_tran"/>
    <property type="match status" value="1"/>
</dbReference>
<dbReference type="SUPFAM" id="SSF52540">
    <property type="entry name" value="P-loop containing nucleoside triphosphate hydrolases"/>
    <property type="match status" value="1"/>
</dbReference>
<dbReference type="RefSeq" id="WP_013513845.1">
    <property type="nucleotide sequence ID" value="NC_014844.1"/>
</dbReference>
<dbReference type="InterPro" id="IPR005074">
    <property type="entry name" value="Peptidase_C39"/>
</dbReference>
<dbReference type="InterPro" id="IPR027417">
    <property type="entry name" value="P-loop_NTPase"/>
</dbReference>
<dbReference type="InterPro" id="IPR003439">
    <property type="entry name" value="ABC_transporter-like_ATP-bd"/>
</dbReference>
<dbReference type="eggNOG" id="COG2274">
    <property type="taxonomic scope" value="Bacteria"/>
</dbReference>
<reference evidence="15" key="1">
    <citation type="submission" date="2010-12" db="EMBL/GenBank/DDBJ databases">
        <title>Complete sequence of Desulfovibrio aespoeensis Aspo-2.</title>
        <authorList>
            <consortium name="US DOE Joint Genome Institute"/>
            <person name="Lucas S."/>
            <person name="Copeland A."/>
            <person name="Lapidus A."/>
            <person name="Cheng J.-F."/>
            <person name="Goodwin L."/>
            <person name="Pitluck S."/>
            <person name="Chertkov O."/>
            <person name="Misra M."/>
            <person name="Detter J.C."/>
            <person name="Han C."/>
            <person name="Tapia R."/>
            <person name="Land M."/>
            <person name="Hauser L."/>
            <person name="Kyrpides N."/>
            <person name="Ivanova N."/>
            <person name="Ovchinnikova G."/>
            <person name="Pedersen K."/>
            <person name="Jagevall S."/>
            <person name="Hazen T."/>
            <person name="Woyke T."/>
        </authorList>
    </citation>
    <scope>NUCLEOTIDE SEQUENCE [LARGE SCALE GENOMIC DNA]</scope>
    <source>
        <strain evidence="15">ATCC 700646 / DSM 10631 / Aspo-2</strain>
    </source>
</reference>
<dbReference type="GO" id="GO:0005524">
    <property type="term" value="F:ATP binding"/>
    <property type="evidence" value="ECO:0007669"/>
    <property type="project" value="UniProtKB-KW"/>
</dbReference>